<keyword evidence="10" id="KW-1185">Reference proteome</keyword>
<feature type="compositionally biased region" description="Polar residues" evidence="7">
    <location>
        <begin position="523"/>
        <end position="537"/>
    </location>
</feature>
<dbReference type="GO" id="GO:0042128">
    <property type="term" value="P:nitrate assimilation"/>
    <property type="evidence" value="ECO:0007669"/>
    <property type="project" value="UniProtKB-KW"/>
</dbReference>
<evidence type="ECO:0000256" key="3">
    <source>
        <dbReference type="ARBA" id="ARBA00022692"/>
    </source>
</evidence>
<evidence type="ECO:0000256" key="5">
    <source>
        <dbReference type="ARBA" id="ARBA00023063"/>
    </source>
</evidence>
<feature type="transmembrane region" description="Helical" evidence="8">
    <location>
        <begin position="364"/>
        <end position="385"/>
    </location>
</feature>
<evidence type="ECO:0000313" key="10">
    <source>
        <dbReference type="Proteomes" id="UP001633002"/>
    </source>
</evidence>
<evidence type="ECO:0000256" key="6">
    <source>
        <dbReference type="ARBA" id="ARBA00023136"/>
    </source>
</evidence>
<dbReference type="FunFam" id="1.20.1250.20:FF:000053">
    <property type="entry name" value="Nitrate transporter 2.1"/>
    <property type="match status" value="1"/>
</dbReference>
<dbReference type="FunFam" id="1.20.1250.20:FF:000411">
    <property type="entry name" value="Probable high-affinity nitrate transporter 2.4"/>
    <property type="match status" value="1"/>
</dbReference>
<dbReference type="GO" id="GO:0015706">
    <property type="term" value="P:nitrate transmembrane transport"/>
    <property type="evidence" value="ECO:0007669"/>
    <property type="project" value="UniProtKB-ARBA"/>
</dbReference>
<gene>
    <name evidence="9" type="ORF">R1sor_026715</name>
</gene>
<dbReference type="AlphaFoldDB" id="A0ABD3GDV0"/>
<feature type="transmembrane region" description="Helical" evidence="8">
    <location>
        <begin position="391"/>
        <end position="415"/>
    </location>
</feature>
<comment type="caution">
    <text evidence="9">The sequence shown here is derived from an EMBL/GenBank/DDBJ whole genome shotgun (WGS) entry which is preliminary data.</text>
</comment>
<evidence type="ECO:0000256" key="1">
    <source>
        <dbReference type="ARBA" id="ARBA00004141"/>
    </source>
</evidence>
<feature type="transmembrane region" description="Helical" evidence="8">
    <location>
        <begin position="422"/>
        <end position="442"/>
    </location>
</feature>
<dbReference type="CDD" id="cd17341">
    <property type="entry name" value="MFS_NRT2_like"/>
    <property type="match status" value="1"/>
</dbReference>
<feature type="transmembrane region" description="Helical" evidence="8">
    <location>
        <begin position="236"/>
        <end position="258"/>
    </location>
</feature>
<feature type="transmembrane region" description="Helical" evidence="8">
    <location>
        <begin position="138"/>
        <end position="159"/>
    </location>
</feature>
<evidence type="ECO:0000256" key="4">
    <source>
        <dbReference type="ARBA" id="ARBA00022989"/>
    </source>
</evidence>
<feature type="region of interest" description="Disordered" evidence="7">
    <location>
        <begin position="507"/>
        <end position="537"/>
    </location>
</feature>
<keyword evidence="5" id="KW-0534">Nitrate assimilation</keyword>
<feature type="transmembrane region" description="Helical" evidence="8">
    <location>
        <begin position="166"/>
        <end position="186"/>
    </location>
</feature>
<evidence type="ECO:0000256" key="8">
    <source>
        <dbReference type="SAM" id="Phobius"/>
    </source>
</evidence>
<accession>A0ABD3GDV0</accession>
<feature type="transmembrane region" description="Helical" evidence="8">
    <location>
        <begin position="206"/>
        <end position="224"/>
    </location>
</feature>
<feature type="transmembrane region" description="Helical" evidence="8">
    <location>
        <begin position="454"/>
        <end position="473"/>
    </location>
</feature>
<dbReference type="Proteomes" id="UP001633002">
    <property type="component" value="Unassembled WGS sequence"/>
</dbReference>
<proteinExistence type="inferred from homology"/>
<evidence type="ECO:0000256" key="7">
    <source>
        <dbReference type="SAM" id="MobiDB-lite"/>
    </source>
</evidence>
<comment type="subcellular location">
    <subcellularLocation>
        <location evidence="1">Membrane</location>
        <topology evidence="1">Multi-pass membrane protein</topology>
    </subcellularLocation>
</comment>
<dbReference type="InterPro" id="IPR011701">
    <property type="entry name" value="MFS"/>
</dbReference>
<sequence length="537" mass="58168">MAPQGENQTDADLTGEPGSSLHGVTGHEVFPFINMETVAEEPTDLKGRKFSLPVDSEHKAKKLKIYSFARPHMLTFHLSWISFMTCFFSTFAAPPLLPIIRENLNLTKKDIANAGIASVSGSIISRLLMGTICDLFGPRYGCAILLMATAPAVFCMSIVSSVDGFILVRFFISFALATFVSCQFWMSSMFNGQIVGLANGLAAGWGNAGGGITQLVMPLVYDLIAKGIGAESFTAWRLAFFLPGCMHIVMGLIVLAIGQDLPDGNYSSLKRSGDKVNDTFFKVLQYGVTNYRTWIFTITYGYCLGVELTVDNIIAQYFYDRFDINLKIAGTIGSTVGLMNIISRPAGGIISDMAARRFGMRGRLWSLWILQTIGGVLCIGLGLLGNLGPSVVVLVIFSTFMEAACGATFGIIPFISRRSLGVISGAVGAGGNAGSILTQVLFFQSSKYSTEKGIMLMGVMAIACTAVLFLVYFPQWGGMLCPPSKATEEDYYGGEWNEAERAKNLHRNSIKFAENSRTERGPSRQSQNSDSSPPTKV</sequence>
<keyword evidence="4 8" id="KW-1133">Transmembrane helix</keyword>
<comment type="similarity">
    <text evidence="2">Belongs to the major facilitator superfamily. Nitrate/nitrite porter (TC 2.A.1.8) family.</text>
</comment>
<dbReference type="Pfam" id="PF07690">
    <property type="entry name" value="MFS_1"/>
    <property type="match status" value="1"/>
</dbReference>
<dbReference type="InterPro" id="IPR036259">
    <property type="entry name" value="MFS_trans_sf"/>
</dbReference>
<evidence type="ECO:0008006" key="11">
    <source>
        <dbReference type="Google" id="ProtNLM"/>
    </source>
</evidence>
<evidence type="ECO:0000313" key="9">
    <source>
        <dbReference type="EMBL" id="KAL3676767.1"/>
    </source>
</evidence>
<dbReference type="GO" id="GO:0016020">
    <property type="term" value="C:membrane"/>
    <property type="evidence" value="ECO:0007669"/>
    <property type="project" value="UniProtKB-SubCell"/>
</dbReference>
<keyword evidence="3 8" id="KW-0812">Transmembrane</keyword>
<feature type="transmembrane region" description="Helical" evidence="8">
    <location>
        <begin position="78"/>
        <end position="99"/>
    </location>
</feature>
<dbReference type="PANTHER" id="PTHR23515">
    <property type="entry name" value="HIGH-AFFINITY NITRATE TRANSPORTER 2.3"/>
    <property type="match status" value="1"/>
</dbReference>
<name>A0ABD3GDV0_9MARC</name>
<reference evidence="9 10" key="1">
    <citation type="submission" date="2024-09" db="EMBL/GenBank/DDBJ databases">
        <title>Chromosome-scale assembly of Riccia sorocarpa.</title>
        <authorList>
            <person name="Paukszto L."/>
        </authorList>
    </citation>
    <scope>NUCLEOTIDE SEQUENCE [LARGE SCALE GENOMIC DNA]</scope>
    <source>
        <strain evidence="9">LP-2024</strain>
        <tissue evidence="9">Aerial parts of the thallus</tissue>
    </source>
</reference>
<keyword evidence="6 8" id="KW-0472">Membrane</keyword>
<organism evidence="9 10">
    <name type="scientific">Riccia sorocarpa</name>
    <dbReference type="NCBI Taxonomy" id="122646"/>
    <lineage>
        <taxon>Eukaryota</taxon>
        <taxon>Viridiplantae</taxon>
        <taxon>Streptophyta</taxon>
        <taxon>Embryophyta</taxon>
        <taxon>Marchantiophyta</taxon>
        <taxon>Marchantiopsida</taxon>
        <taxon>Marchantiidae</taxon>
        <taxon>Marchantiales</taxon>
        <taxon>Ricciaceae</taxon>
        <taxon>Riccia</taxon>
    </lineage>
</organism>
<dbReference type="SUPFAM" id="SSF103473">
    <property type="entry name" value="MFS general substrate transporter"/>
    <property type="match status" value="1"/>
</dbReference>
<evidence type="ECO:0000256" key="2">
    <source>
        <dbReference type="ARBA" id="ARBA00008432"/>
    </source>
</evidence>
<protein>
    <recommendedName>
        <fullName evidence="11">Nitrate/nitrite transporter</fullName>
    </recommendedName>
</protein>
<dbReference type="EMBL" id="JBJQOH010000008">
    <property type="protein sequence ID" value="KAL3676767.1"/>
    <property type="molecule type" value="Genomic_DNA"/>
</dbReference>
<dbReference type="InterPro" id="IPR044772">
    <property type="entry name" value="NO3_transporter"/>
</dbReference>
<dbReference type="Gene3D" id="1.20.1250.20">
    <property type="entry name" value="MFS general substrate transporter like domains"/>
    <property type="match status" value="2"/>
</dbReference>